<reference evidence="2" key="1">
    <citation type="journal article" date="2023" name="Nat. Plants">
        <title>Single-cell RNA sequencing provides a high-resolution roadmap for understanding the multicellular compartmentation of specialized metabolism.</title>
        <authorList>
            <person name="Sun S."/>
            <person name="Shen X."/>
            <person name="Li Y."/>
            <person name="Li Y."/>
            <person name="Wang S."/>
            <person name="Li R."/>
            <person name="Zhang H."/>
            <person name="Shen G."/>
            <person name="Guo B."/>
            <person name="Wei J."/>
            <person name="Xu J."/>
            <person name="St-Pierre B."/>
            <person name="Chen S."/>
            <person name="Sun C."/>
        </authorList>
    </citation>
    <scope>NUCLEOTIDE SEQUENCE [LARGE SCALE GENOMIC DNA]</scope>
</reference>
<dbReference type="Proteomes" id="UP001060085">
    <property type="component" value="Linkage Group LG07"/>
</dbReference>
<proteinExistence type="predicted"/>
<gene>
    <name evidence="1" type="ORF">M9H77_30323</name>
</gene>
<organism evidence="1 2">
    <name type="scientific">Catharanthus roseus</name>
    <name type="common">Madagascar periwinkle</name>
    <name type="synonym">Vinca rosea</name>
    <dbReference type="NCBI Taxonomy" id="4058"/>
    <lineage>
        <taxon>Eukaryota</taxon>
        <taxon>Viridiplantae</taxon>
        <taxon>Streptophyta</taxon>
        <taxon>Embryophyta</taxon>
        <taxon>Tracheophyta</taxon>
        <taxon>Spermatophyta</taxon>
        <taxon>Magnoliopsida</taxon>
        <taxon>eudicotyledons</taxon>
        <taxon>Gunneridae</taxon>
        <taxon>Pentapetalae</taxon>
        <taxon>asterids</taxon>
        <taxon>lamiids</taxon>
        <taxon>Gentianales</taxon>
        <taxon>Apocynaceae</taxon>
        <taxon>Rauvolfioideae</taxon>
        <taxon>Vinceae</taxon>
        <taxon>Catharanthinae</taxon>
        <taxon>Catharanthus</taxon>
    </lineage>
</organism>
<keyword evidence="2" id="KW-1185">Reference proteome</keyword>
<sequence>MKESCCYISSPLNSLPSEKVNFLTNSNNHFLACFSPSVQKFEAQNMENEGSLGYKLYKTIRLLHSTSFFSKHNSCVKPLNQSFGDTLVYSLTFKEILNELIFKRGFEVLHVLMINQDCSLKGGICIILSWTILS</sequence>
<comment type="caution">
    <text evidence="1">The sequence shown here is derived from an EMBL/GenBank/DDBJ whole genome shotgun (WGS) entry which is preliminary data.</text>
</comment>
<name>A0ACB9ZXT7_CATRO</name>
<accession>A0ACB9ZXT7</accession>
<dbReference type="EMBL" id="CM044707">
    <property type="protein sequence ID" value="KAI5653136.1"/>
    <property type="molecule type" value="Genomic_DNA"/>
</dbReference>
<evidence type="ECO:0000313" key="1">
    <source>
        <dbReference type="EMBL" id="KAI5653136.1"/>
    </source>
</evidence>
<protein>
    <submittedName>
        <fullName evidence="1">Uncharacterized protein</fullName>
    </submittedName>
</protein>
<evidence type="ECO:0000313" key="2">
    <source>
        <dbReference type="Proteomes" id="UP001060085"/>
    </source>
</evidence>